<comment type="catalytic activity">
    <reaction evidence="10">
        <text>D-alanyl-D-alanine + UDP-N-acetyl-alpha-D-muramoyl-L-alanyl-gamma-D-glutamyl-meso-2,6-diaminopimelate + ATP = UDP-N-acetyl-alpha-D-muramoyl-L-alanyl-gamma-D-glutamyl-meso-2,6-diaminopimeloyl-D-alanyl-D-alanine + ADP + phosphate + H(+)</text>
        <dbReference type="Rhea" id="RHEA:28374"/>
        <dbReference type="ChEBI" id="CHEBI:15378"/>
        <dbReference type="ChEBI" id="CHEBI:30616"/>
        <dbReference type="ChEBI" id="CHEBI:43474"/>
        <dbReference type="ChEBI" id="CHEBI:57822"/>
        <dbReference type="ChEBI" id="CHEBI:61386"/>
        <dbReference type="ChEBI" id="CHEBI:83905"/>
        <dbReference type="ChEBI" id="CHEBI:456216"/>
        <dbReference type="EC" id="6.3.2.10"/>
    </reaction>
</comment>
<dbReference type="GO" id="GO:0005524">
    <property type="term" value="F:ATP binding"/>
    <property type="evidence" value="ECO:0007669"/>
    <property type="project" value="UniProtKB-KW"/>
</dbReference>
<dbReference type="Gene3D" id="3.40.1390.10">
    <property type="entry name" value="MurE/MurF, N-terminal domain"/>
    <property type="match status" value="1"/>
</dbReference>
<evidence type="ECO:0000256" key="8">
    <source>
        <dbReference type="ARBA" id="ARBA00023306"/>
    </source>
</evidence>
<keyword evidence="5" id="KW-0067">ATP-binding</keyword>
<dbReference type="SUPFAM" id="SSF53623">
    <property type="entry name" value="MurD-like peptide ligases, catalytic domain"/>
    <property type="match status" value="1"/>
</dbReference>
<dbReference type="Gene3D" id="3.90.190.20">
    <property type="entry name" value="Mur ligase, C-terminal domain"/>
    <property type="match status" value="1"/>
</dbReference>
<comment type="caution">
    <text evidence="13">The sequence shown here is derived from an EMBL/GenBank/DDBJ whole genome shotgun (WGS) entry which is preliminary data.</text>
</comment>
<keyword evidence="8 10" id="KW-0131">Cell cycle</keyword>
<dbReference type="NCBIfam" id="TIGR01143">
    <property type="entry name" value="murF"/>
    <property type="match status" value="1"/>
</dbReference>
<proteinExistence type="predicted"/>
<keyword evidence="7 10" id="KW-0573">Peptidoglycan synthesis</keyword>
<evidence type="ECO:0000256" key="1">
    <source>
        <dbReference type="ARBA" id="ARBA00022490"/>
    </source>
</evidence>
<dbReference type="GO" id="GO:0071555">
    <property type="term" value="P:cell wall organization"/>
    <property type="evidence" value="ECO:0007669"/>
    <property type="project" value="UniProtKB-KW"/>
</dbReference>
<evidence type="ECO:0000256" key="5">
    <source>
        <dbReference type="ARBA" id="ARBA00022840"/>
    </source>
</evidence>
<dbReference type="EC" id="6.3.2.10" evidence="10"/>
<evidence type="ECO:0000256" key="2">
    <source>
        <dbReference type="ARBA" id="ARBA00022598"/>
    </source>
</evidence>
<organism evidence="13 14">
    <name type="scientific">candidate division WWE3 bacterium CG_4_9_14_0_2_um_filter_48_10</name>
    <dbReference type="NCBI Taxonomy" id="1975078"/>
    <lineage>
        <taxon>Bacteria</taxon>
        <taxon>Katanobacteria</taxon>
    </lineage>
</organism>
<dbReference type="InterPro" id="IPR035911">
    <property type="entry name" value="MurE/MurF_N"/>
</dbReference>
<accession>A0A2M8EJ99</accession>
<dbReference type="PANTHER" id="PTHR43024:SF1">
    <property type="entry name" value="UDP-N-ACETYLMURAMOYL-TRIPEPTIDE--D-ALANYL-D-ALANINE LIGASE"/>
    <property type="match status" value="1"/>
</dbReference>
<dbReference type="Pfam" id="PF02875">
    <property type="entry name" value="Mur_ligase_C"/>
    <property type="match status" value="1"/>
</dbReference>
<dbReference type="Pfam" id="PF08245">
    <property type="entry name" value="Mur_ligase_M"/>
    <property type="match status" value="1"/>
</dbReference>
<evidence type="ECO:0000259" key="11">
    <source>
        <dbReference type="Pfam" id="PF02875"/>
    </source>
</evidence>
<gene>
    <name evidence="13" type="ORF">CO059_01645</name>
</gene>
<keyword evidence="3 10" id="KW-0132">Cell division</keyword>
<evidence type="ECO:0000313" key="14">
    <source>
        <dbReference type="Proteomes" id="UP000228781"/>
    </source>
</evidence>
<comment type="pathway">
    <text evidence="10">Cell wall biogenesis; peptidoglycan biosynthesis.</text>
</comment>
<dbReference type="InterPro" id="IPR005863">
    <property type="entry name" value="UDP-N-AcMur_synth"/>
</dbReference>
<dbReference type="Gene3D" id="3.40.1190.10">
    <property type="entry name" value="Mur-like, catalytic domain"/>
    <property type="match status" value="1"/>
</dbReference>
<dbReference type="PANTHER" id="PTHR43024">
    <property type="entry name" value="UDP-N-ACETYLMURAMOYL-TRIPEPTIDE--D-ALANYL-D-ALANINE LIGASE"/>
    <property type="match status" value="1"/>
</dbReference>
<dbReference type="Proteomes" id="UP000228781">
    <property type="component" value="Unassembled WGS sequence"/>
</dbReference>
<dbReference type="GO" id="GO:0008766">
    <property type="term" value="F:UDP-N-acetylmuramoylalanyl-D-glutamyl-2,6-diaminopimelate-D-alanyl-D-alanine ligase activity"/>
    <property type="evidence" value="ECO:0007669"/>
    <property type="project" value="RHEA"/>
</dbReference>
<evidence type="ECO:0000259" key="12">
    <source>
        <dbReference type="Pfam" id="PF08245"/>
    </source>
</evidence>
<dbReference type="GO" id="GO:0051301">
    <property type="term" value="P:cell division"/>
    <property type="evidence" value="ECO:0007669"/>
    <property type="project" value="UniProtKB-KW"/>
</dbReference>
<reference evidence="14" key="1">
    <citation type="submission" date="2017-09" db="EMBL/GenBank/DDBJ databases">
        <title>Depth-based differentiation of microbial function through sediment-hosted aquifers and enrichment of novel symbionts in the deep terrestrial subsurface.</title>
        <authorList>
            <person name="Probst A.J."/>
            <person name="Ladd B."/>
            <person name="Jarett J.K."/>
            <person name="Geller-Mcgrath D.E."/>
            <person name="Sieber C.M.K."/>
            <person name="Emerson J.B."/>
            <person name="Anantharaman K."/>
            <person name="Thomas B.C."/>
            <person name="Malmstrom R."/>
            <person name="Stieglmeier M."/>
            <person name="Klingl A."/>
            <person name="Woyke T."/>
            <person name="Ryan C.M."/>
            <person name="Banfield J.F."/>
        </authorList>
    </citation>
    <scope>NUCLEOTIDE SEQUENCE [LARGE SCALE GENOMIC DNA]</scope>
</reference>
<evidence type="ECO:0000313" key="13">
    <source>
        <dbReference type="EMBL" id="PJC22778.1"/>
    </source>
</evidence>
<dbReference type="EMBL" id="PFSK01000019">
    <property type="protein sequence ID" value="PJC22778.1"/>
    <property type="molecule type" value="Genomic_DNA"/>
</dbReference>
<dbReference type="InterPro" id="IPR036615">
    <property type="entry name" value="Mur_ligase_C_dom_sf"/>
</dbReference>
<dbReference type="GO" id="GO:0047480">
    <property type="term" value="F:UDP-N-acetylmuramoyl-tripeptide-D-alanyl-D-alanine ligase activity"/>
    <property type="evidence" value="ECO:0007669"/>
    <property type="project" value="UniProtKB-EC"/>
</dbReference>
<keyword evidence="2" id="KW-0436">Ligase</keyword>
<evidence type="ECO:0000256" key="4">
    <source>
        <dbReference type="ARBA" id="ARBA00022741"/>
    </source>
</evidence>
<dbReference type="AlphaFoldDB" id="A0A2M8EJ99"/>
<keyword evidence="6 10" id="KW-0133">Cell shape</keyword>
<evidence type="ECO:0000256" key="7">
    <source>
        <dbReference type="ARBA" id="ARBA00022984"/>
    </source>
</evidence>
<evidence type="ECO:0000256" key="10">
    <source>
        <dbReference type="RuleBase" id="RU004136"/>
    </source>
</evidence>
<dbReference type="GO" id="GO:0009252">
    <property type="term" value="P:peptidoglycan biosynthetic process"/>
    <property type="evidence" value="ECO:0007669"/>
    <property type="project" value="UniProtKB-UniPathway"/>
</dbReference>
<evidence type="ECO:0000256" key="6">
    <source>
        <dbReference type="ARBA" id="ARBA00022960"/>
    </source>
</evidence>
<name>A0A2M8EJ99_UNCKA</name>
<sequence>MKVSQDTRTIKPGEWFVPVKGEHYDGHRFIPEALKKRAAGVLEVAGLYALAKQKIKKLKPKVIAITGSYGKTGTKEAISKVLKCRFNVSKTEGNLNTPLGVAIEVVNNFKPGHQIFVAEVGMDHLGEIRESCELIKPQVGVITSVGEMHLEKLNTLKNIKKAKSELLELLPYNGVAILNGDDGNVREIAKRFSGRKIWYGSSPKADVSYFRIKDLRFRPLGEGRRYAALAAYAVGRLFKIPEVEIIKALESLRPQKGRLNPLPGKNGSMIIDDTYNAGPRSMEAALEVLKNFPAKRRIAILGDMLELGKLEEQAHLTVLAYAFEVADIVVLVGERMNHALNQYLHTILADRTKLVTIDRLRLKKGDVVLVKGSQGMRMERIAKKLLEDEAKAAKLLVRQDPQWIC</sequence>
<dbReference type="SUPFAM" id="SSF63418">
    <property type="entry name" value="MurE/MurF N-terminal domain"/>
    <property type="match status" value="1"/>
</dbReference>
<keyword evidence="9 10" id="KW-0961">Cell wall biogenesis/degradation</keyword>
<dbReference type="GO" id="GO:0008360">
    <property type="term" value="P:regulation of cell shape"/>
    <property type="evidence" value="ECO:0007669"/>
    <property type="project" value="UniProtKB-KW"/>
</dbReference>
<feature type="domain" description="Mur ligase central" evidence="12">
    <location>
        <begin position="65"/>
        <end position="213"/>
    </location>
</feature>
<comment type="function">
    <text evidence="10">Involved in cell wall formation. Catalyzes the final step in the synthesis of UDP-N-acetylmuramoyl-pentapeptide, the precursor of murein.</text>
</comment>
<comment type="subcellular location">
    <subcellularLocation>
        <location evidence="10">Cytoplasm</location>
    </subcellularLocation>
</comment>
<dbReference type="GO" id="GO:0005737">
    <property type="term" value="C:cytoplasm"/>
    <property type="evidence" value="ECO:0007669"/>
    <property type="project" value="UniProtKB-SubCell"/>
</dbReference>
<evidence type="ECO:0000256" key="9">
    <source>
        <dbReference type="ARBA" id="ARBA00023316"/>
    </source>
</evidence>
<dbReference type="InterPro" id="IPR004101">
    <property type="entry name" value="Mur_ligase_C"/>
</dbReference>
<dbReference type="UniPathway" id="UPA00219"/>
<dbReference type="InterPro" id="IPR013221">
    <property type="entry name" value="Mur_ligase_cen"/>
</dbReference>
<dbReference type="SUPFAM" id="SSF53244">
    <property type="entry name" value="MurD-like peptide ligases, peptide-binding domain"/>
    <property type="match status" value="1"/>
</dbReference>
<feature type="domain" description="Mur ligase C-terminal" evidence="11">
    <location>
        <begin position="257"/>
        <end position="373"/>
    </location>
</feature>
<keyword evidence="4" id="KW-0547">Nucleotide-binding</keyword>
<evidence type="ECO:0000256" key="3">
    <source>
        <dbReference type="ARBA" id="ARBA00022618"/>
    </source>
</evidence>
<protein>
    <recommendedName>
        <fullName evidence="10">UDP-N-acetylmuramoyl-tripeptide--D-alanyl-D-alanine ligase</fullName>
        <ecNumber evidence="10">6.3.2.10</ecNumber>
    </recommendedName>
</protein>
<dbReference type="InterPro" id="IPR036565">
    <property type="entry name" value="Mur-like_cat_sf"/>
</dbReference>
<keyword evidence="1" id="KW-0963">Cytoplasm</keyword>
<dbReference type="InterPro" id="IPR051046">
    <property type="entry name" value="MurCDEF_CellWall_CoF430Synth"/>
</dbReference>